<feature type="transmembrane region" description="Helical" evidence="1">
    <location>
        <begin position="9"/>
        <end position="28"/>
    </location>
</feature>
<reference evidence="3 5" key="3">
    <citation type="submission" date="2016-11" db="EMBL/GenBank/DDBJ databases">
        <title>Whole genomes of Flavobacteriaceae.</title>
        <authorList>
            <person name="Stine C."/>
            <person name="Li C."/>
            <person name="Tadesse D."/>
        </authorList>
    </citation>
    <scope>NUCLEOTIDE SEQUENCE [LARGE SCALE GENOMIC DNA]</scope>
    <source>
        <strain evidence="3 5">ATCC BAA-2541</strain>
    </source>
</reference>
<gene>
    <name evidence="3" type="ORF">B0A71_17590</name>
    <name evidence="2" type="ORF">BHE19_08300</name>
</gene>
<evidence type="ECO:0000313" key="4">
    <source>
        <dbReference type="Proteomes" id="UP000180252"/>
    </source>
</evidence>
<dbReference type="EMBL" id="MIKE01000022">
    <property type="protein sequence ID" value="OHT45820.1"/>
    <property type="molecule type" value="Genomic_DNA"/>
</dbReference>
<dbReference type="RefSeq" id="WP_070907070.1">
    <property type="nucleotide sequence ID" value="NZ_MIKE01000022.1"/>
</dbReference>
<comment type="caution">
    <text evidence="2">The sequence shown here is derived from an EMBL/GenBank/DDBJ whole genome shotgun (WGS) entry which is preliminary data.</text>
</comment>
<dbReference type="OrthoDB" id="9899164at2"/>
<dbReference type="Proteomes" id="UP000180252">
    <property type="component" value="Unassembled WGS sequence"/>
</dbReference>
<reference evidence="4" key="2">
    <citation type="submission" date="2016-09" db="EMBL/GenBank/DDBJ databases">
        <authorList>
            <person name="Chen S."/>
            <person name="Walker E."/>
        </authorList>
    </citation>
    <scope>NUCLEOTIDE SEQUENCE [LARGE SCALE GENOMIC DNA]</scope>
    <source>
        <strain evidence="4">MSU</strain>
    </source>
</reference>
<proteinExistence type="predicted"/>
<evidence type="ECO:0008006" key="6">
    <source>
        <dbReference type="Google" id="ProtNLM"/>
    </source>
</evidence>
<reference evidence="2" key="1">
    <citation type="submission" date="2016-09" db="EMBL/GenBank/DDBJ databases">
        <authorList>
            <person name="Capua I."/>
            <person name="De Benedictis P."/>
            <person name="Joannis T."/>
            <person name="Lombin L.H."/>
            <person name="Cattoli G."/>
        </authorList>
    </citation>
    <scope>NUCLEOTIDE SEQUENCE [LARGE SCALE GENOMIC DNA]</scope>
    <source>
        <strain evidence="2">MSU</strain>
    </source>
</reference>
<accession>A0A1S1J7Q1</accession>
<evidence type="ECO:0000313" key="3">
    <source>
        <dbReference type="EMBL" id="OXB17081.1"/>
    </source>
</evidence>
<dbReference type="Proteomes" id="UP000198319">
    <property type="component" value="Unassembled WGS sequence"/>
</dbReference>
<name>A0A1S1J7Q1_9FLAO</name>
<evidence type="ECO:0000313" key="2">
    <source>
        <dbReference type="EMBL" id="OHT45820.1"/>
    </source>
</evidence>
<dbReference type="EMBL" id="MUHG01000026">
    <property type="protein sequence ID" value="OXB17081.1"/>
    <property type="molecule type" value="Genomic_DNA"/>
</dbReference>
<protein>
    <recommendedName>
        <fullName evidence="6">DUF1634 domain-containing protein</fullName>
    </recommendedName>
</protein>
<keyword evidence="1" id="KW-1133">Transmembrane helix</keyword>
<feature type="transmembrane region" description="Helical" evidence="1">
    <location>
        <begin position="48"/>
        <end position="75"/>
    </location>
</feature>
<keyword evidence="1" id="KW-0472">Membrane</keyword>
<dbReference type="AlphaFoldDB" id="A0A1S1J7Q1"/>
<evidence type="ECO:0000313" key="5">
    <source>
        <dbReference type="Proteomes" id="UP000198319"/>
    </source>
</evidence>
<keyword evidence="5" id="KW-1185">Reference proteome</keyword>
<feature type="transmembrane region" description="Helical" evidence="1">
    <location>
        <begin position="87"/>
        <end position="106"/>
    </location>
</feature>
<organism evidence="2 4">
    <name type="scientific">Flavobacterium tructae</name>
    <dbReference type="NCBI Taxonomy" id="1114873"/>
    <lineage>
        <taxon>Bacteria</taxon>
        <taxon>Pseudomonadati</taxon>
        <taxon>Bacteroidota</taxon>
        <taxon>Flavobacteriia</taxon>
        <taxon>Flavobacteriales</taxon>
        <taxon>Flavobacteriaceae</taxon>
        <taxon>Flavobacterium</taxon>
    </lineage>
</organism>
<evidence type="ECO:0000256" key="1">
    <source>
        <dbReference type="SAM" id="Phobius"/>
    </source>
</evidence>
<sequence length="109" mass="12586">MKNISNKKLLLIFVVLLVLNIVGLTFQVQKMGAYNLDGTYSEANSAKLILDVLVGIIVIFPLLIAFFTAIIVLFIKKEVPYKKRFRRTFLFVLVIFYTIFLIRILMNIL</sequence>
<keyword evidence="1" id="KW-0812">Transmembrane</keyword>